<name>A0A7X9E7C3_UNCKA</name>
<evidence type="ECO:0000256" key="5">
    <source>
        <dbReference type="ARBA" id="ARBA00023136"/>
    </source>
</evidence>
<dbReference type="Proteomes" id="UP000590542">
    <property type="component" value="Unassembled WGS sequence"/>
</dbReference>
<reference evidence="7 8" key="1">
    <citation type="journal article" date="2020" name="Biotechnol. Biofuels">
        <title>New insights from the biogas microbiome by comprehensive genome-resolved metagenomics of nearly 1600 species originating from multiple anaerobic digesters.</title>
        <authorList>
            <person name="Campanaro S."/>
            <person name="Treu L."/>
            <person name="Rodriguez-R L.M."/>
            <person name="Kovalovszki A."/>
            <person name="Ziels R.M."/>
            <person name="Maus I."/>
            <person name="Zhu X."/>
            <person name="Kougias P.G."/>
            <person name="Basile A."/>
            <person name="Luo G."/>
            <person name="Schluter A."/>
            <person name="Konstantinidis K.T."/>
            <person name="Angelidaki I."/>
        </authorList>
    </citation>
    <scope>NUCLEOTIDE SEQUENCE [LARGE SCALE GENOMIC DNA]</scope>
    <source>
        <strain evidence="7">AS27yjCOA_202</strain>
    </source>
</reference>
<evidence type="ECO:0000256" key="3">
    <source>
        <dbReference type="ARBA" id="ARBA00022692"/>
    </source>
</evidence>
<proteinExistence type="inferred from homology"/>
<evidence type="ECO:0000313" key="7">
    <source>
        <dbReference type="EMBL" id="NMB91847.1"/>
    </source>
</evidence>
<dbReference type="PANTHER" id="PTHR34478">
    <property type="entry name" value="PROTEIN LEMA"/>
    <property type="match status" value="1"/>
</dbReference>
<dbReference type="InterPro" id="IPR023353">
    <property type="entry name" value="LemA-like_dom_sf"/>
</dbReference>
<accession>A0A7X9E7C3</accession>
<evidence type="ECO:0000256" key="4">
    <source>
        <dbReference type="ARBA" id="ARBA00022989"/>
    </source>
</evidence>
<dbReference type="SUPFAM" id="SSF140478">
    <property type="entry name" value="LemA-like"/>
    <property type="match status" value="1"/>
</dbReference>
<dbReference type="AlphaFoldDB" id="A0A7X9E7C3"/>
<evidence type="ECO:0000313" key="8">
    <source>
        <dbReference type="Proteomes" id="UP000590542"/>
    </source>
</evidence>
<keyword evidence="3 6" id="KW-0812">Transmembrane</keyword>
<dbReference type="InterPro" id="IPR007156">
    <property type="entry name" value="MamQ_LemA"/>
</dbReference>
<dbReference type="Pfam" id="PF04011">
    <property type="entry name" value="LemA"/>
    <property type="match status" value="1"/>
</dbReference>
<comment type="subcellular location">
    <subcellularLocation>
        <location evidence="1">Membrane</location>
        <topology evidence="1">Single-pass membrane protein</topology>
    </subcellularLocation>
</comment>
<dbReference type="GO" id="GO:0016020">
    <property type="term" value="C:membrane"/>
    <property type="evidence" value="ECO:0007669"/>
    <property type="project" value="UniProtKB-SubCell"/>
</dbReference>
<keyword evidence="5 6" id="KW-0472">Membrane</keyword>
<dbReference type="Gene3D" id="1.20.1440.20">
    <property type="entry name" value="LemA-like domain"/>
    <property type="match status" value="1"/>
</dbReference>
<sequence>MEVIIVVLPILALLAIIAVLVIGIYNSLVSLRVKIKEAWSQIDVQLKRRTDLIPNIVESVKGYASHEKEVFESVTQARSALLTAKSPKEASEADKMLGGALSKLFAVAEAYPELKAQEGFVNLQKELSDTEDKIAYSRQFYNTIVRQYNEKTAVFPNNLLASTMGFKPEEFFEASESDKDKVEVKF</sequence>
<gene>
    <name evidence="7" type="ORF">GYA37_03310</name>
</gene>
<protein>
    <submittedName>
        <fullName evidence="7">LemA family protein</fullName>
    </submittedName>
</protein>
<keyword evidence="4 6" id="KW-1133">Transmembrane helix</keyword>
<organism evidence="7 8">
    <name type="scientific">candidate division WWE3 bacterium</name>
    <dbReference type="NCBI Taxonomy" id="2053526"/>
    <lineage>
        <taxon>Bacteria</taxon>
        <taxon>Katanobacteria</taxon>
    </lineage>
</organism>
<evidence type="ECO:0000256" key="6">
    <source>
        <dbReference type="SAM" id="Phobius"/>
    </source>
</evidence>
<dbReference type="EMBL" id="JAAZNV010000011">
    <property type="protein sequence ID" value="NMB91847.1"/>
    <property type="molecule type" value="Genomic_DNA"/>
</dbReference>
<comment type="caution">
    <text evidence="7">The sequence shown here is derived from an EMBL/GenBank/DDBJ whole genome shotgun (WGS) entry which is preliminary data.</text>
</comment>
<dbReference type="PANTHER" id="PTHR34478:SF2">
    <property type="entry name" value="MEMBRANE PROTEIN"/>
    <property type="match status" value="1"/>
</dbReference>
<evidence type="ECO:0000256" key="2">
    <source>
        <dbReference type="ARBA" id="ARBA00008854"/>
    </source>
</evidence>
<comment type="similarity">
    <text evidence="2">Belongs to the LemA family.</text>
</comment>
<feature type="transmembrane region" description="Helical" evidence="6">
    <location>
        <begin position="6"/>
        <end position="28"/>
    </location>
</feature>
<evidence type="ECO:0000256" key="1">
    <source>
        <dbReference type="ARBA" id="ARBA00004167"/>
    </source>
</evidence>